<dbReference type="Pfam" id="PF04773">
    <property type="entry name" value="FecR"/>
    <property type="match status" value="1"/>
</dbReference>
<dbReference type="GO" id="GO:0016989">
    <property type="term" value="F:sigma factor antagonist activity"/>
    <property type="evidence" value="ECO:0007669"/>
    <property type="project" value="TreeGrafter"/>
</dbReference>
<sequence>MTTDQTTPDPETERIRATAAAWIVRLEHRQSPRLERNLERWLAADPRHTLAYRRMTQRFEGARVLRGSQRYAARPPAARRRSVPTMAAAAALTVVALALILLLPKFQQSLPSAGIDRSRTAVAVGASRIVAQGRRIAAPATSINAVGLEDGSVVTLDSASAVQVAFAHDARHVTLLRGRARFEVAHDGRPFTVFAGGGSVTARGTIFDVALSPQGRVAVILIRGSVDVVPSAAPTSPRRDPVLVRRLAPGETTDYVSGTLLGASAATPAADPQWSDHAVDFDNVSLRYLLERGNQGAGPPITVSDPALQQLRVSGRFDLTDRKRLARNLATLFDLHVDMRRNAIEIRR</sequence>
<evidence type="ECO:0000313" key="5">
    <source>
        <dbReference type="Proteomes" id="UP000319931"/>
    </source>
</evidence>
<feature type="transmembrane region" description="Helical" evidence="1">
    <location>
        <begin position="83"/>
        <end position="103"/>
    </location>
</feature>
<evidence type="ECO:0000259" key="2">
    <source>
        <dbReference type="Pfam" id="PF04773"/>
    </source>
</evidence>
<comment type="caution">
    <text evidence="4">The sequence shown here is derived from an EMBL/GenBank/DDBJ whole genome shotgun (WGS) entry which is preliminary data.</text>
</comment>
<dbReference type="RefSeq" id="WP_140851519.1">
    <property type="nucleotide sequence ID" value="NZ_RCZC01000005.1"/>
</dbReference>
<name>A0A502FQU3_9SPHN</name>
<dbReference type="PANTHER" id="PTHR30273:SF2">
    <property type="entry name" value="PROTEIN FECR"/>
    <property type="match status" value="1"/>
</dbReference>
<dbReference type="PIRSF" id="PIRSF018266">
    <property type="entry name" value="FecR"/>
    <property type="match status" value="1"/>
</dbReference>
<dbReference type="AlphaFoldDB" id="A0A502FQU3"/>
<keyword evidence="5" id="KW-1185">Reference proteome</keyword>
<keyword evidence="1" id="KW-0472">Membrane</keyword>
<evidence type="ECO:0000313" key="4">
    <source>
        <dbReference type="EMBL" id="TPG51759.1"/>
    </source>
</evidence>
<reference evidence="4 5" key="1">
    <citation type="journal article" date="2019" name="Environ. Microbiol.">
        <title>Species interactions and distinct microbial communities in high Arctic permafrost affected cryosols are associated with the CH4 and CO2 gas fluxes.</title>
        <authorList>
            <person name="Altshuler I."/>
            <person name="Hamel J."/>
            <person name="Turney S."/>
            <person name="Magnuson E."/>
            <person name="Levesque R."/>
            <person name="Greer C."/>
            <person name="Whyte L.G."/>
        </authorList>
    </citation>
    <scope>NUCLEOTIDE SEQUENCE [LARGE SCALE GENOMIC DNA]</scope>
    <source>
        <strain evidence="4 5">E6.1</strain>
    </source>
</reference>
<gene>
    <name evidence="4" type="ORF">EAH76_17300</name>
</gene>
<keyword evidence="1" id="KW-0812">Transmembrane</keyword>
<dbReference type="Proteomes" id="UP000319931">
    <property type="component" value="Unassembled WGS sequence"/>
</dbReference>
<dbReference type="Gene3D" id="2.60.120.1440">
    <property type="match status" value="1"/>
</dbReference>
<dbReference type="InterPro" id="IPR006860">
    <property type="entry name" value="FecR"/>
</dbReference>
<dbReference type="InterPro" id="IPR012373">
    <property type="entry name" value="Ferrdict_sens_TM"/>
</dbReference>
<proteinExistence type="predicted"/>
<feature type="domain" description="FecR protein" evidence="2">
    <location>
        <begin position="135"/>
        <end position="226"/>
    </location>
</feature>
<dbReference type="InterPro" id="IPR032623">
    <property type="entry name" value="FecR_N"/>
</dbReference>
<organism evidence="4 5">
    <name type="scientific">Sphingomonas glacialis</name>
    <dbReference type="NCBI Taxonomy" id="658225"/>
    <lineage>
        <taxon>Bacteria</taxon>
        <taxon>Pseudomonadati</taxon>
        <taxon>Pseudomonadota</taxon>
        <taxon>Alphaproteobacteria</taxon>
        <taxon>Sphingomonadales</taxon>
        <taxon>Sphingomonadaceae</taxon>
        <taxon>Sphingomonas</taxon>
    </lineage>
</organism>
<dbReference type="Pfam" id="PF16220">
    <property type="entry name" value="DUF4880"/>
    <property type="match status" value="1"/>
</dbReference>
<dbReference type="OrthoDB" id="7492241at2"/>
<protein>
    <submittedName>
        <fullName evidence="4">DUF4880 domain-containing protein</fullName>
    </submittedName>
</protein>
<dbReference type="EMBL" id="RCZC01000005">
    <property type="protein sequence ID" value="TPG51759.1"/>
    <property type="molecule type" value="Genomic_DNA"/>
</dbReference>
<evidence type="ECO:0000256" key="1">
    <source>
        <dbReference type="SAM" id="Phobius"/>
    </source>
</evidence>
<keyword evidence="1" id="KW-1133">Transmembrane helix</keyword>
<feature type="domain" description="FecR N-terminal" evidence="3">
    <location>
        <begin position="19"/>
        <end position="57"/>
    </location>
</feature>
<accession>A0A502FQU3</accession>
<dbReference type="PANTHER" id="PTHR30273">
    <property type="entry name" value="PERIPLASMIC SIGNAL SENSOR AND SIGMA FACTOR ACTIVATOR FECR-RELATED"/>
    <property type="match status" value="1"/>
</dbReference>
<evidence type="ECO:0000259" key="3">
    <source>
        <dbReference type="Pfam" id="PF16220"/>
    </source>
</evidence>